<organism evidence="2 3">
    <name type="scientific">Neobacillus cucumis</name>
    <dbReference type="NCBI Taxonomy" id="1740721"/>
    <lineage>
        <taxon>Bacteria</taxon>
        <taxon>Bacillati</taxon>
        <taxon>Bacillota</taxon>
        <taxon>Bacilli</taxon>
        <taxon>Bacillales</taxon>
        <taxon>Bacillaceae</taxon>
        <taxon>Neobacillus</taxon>
    </lineage>
</organism>
<protein>
    <submittedName>
        <fullName evidence="2">Uncharacterized protein</fullName>
    </submittedName>
</protein>
<evidence type="ECO:0000256" key="1">
    <source>
        <dbReference type="SAM" id="Phobius"/>
    </source>
</evidence>
<proteinExistence type="predicted"/>
<feature type="transmembrane region" description="Helical" evidence="1">
    <location>
        <begin position="16"/>
        <end position="35"/>
    </location>
</feature>
<name>A0A2N5HGV7_9BACI</name>
<keyword evidence="1" id="KW-1133">Transmembrane helix</keyword>
<dbReference type="AlphaFoldDB" id="A0A2N5HGV7"/>
<dbReference type="RefSeq" id="WP_101647916.1">
    <property type="nucleotide sequence ID" value="NZ_PGVE01000042.1"/>
</dbReference>
<dbReference type="EMBL" id="PGVE01000042">
    <property type="protein sequence ID" value="PLS04735.1"/>
    <property type="molecule type" value="Genomic_DNA"/>
</dbReference>
<keyword evidence="1" id="KW-0812">Transmembrane</keyword>
<reference evidence="2 3" key="1">
    <citation type="submission" date="2017-11" db="EMBL/GenBank/DDBJ databases">
        <title>Comparitive Functional Genomics of Dry Heat Resistant strains isolated from the Viking Spacecraft.</title>
        <authorList>
            <person name="Seuylemezian A."/>
            <person name="Cooper K."/>
            <person name="Vaishampayan P."/>
        </authorList>
    </citation>
    <scope>NUCLEOTIDE SEQUENCE [LARGE SCALE GENOMIC DNA]</scope>
    <source>
        <strain evidence="2 3">V32-6</strain>
    </source>
</reference>
<accession>A0A2N5HGV7</accession>
<comment type="caution">
    <text evidence="2">The sequence shown here is derived from an EMBL/GenBank/DDBJ whole genome shotgun (WGS) entry which is preliminary data.</text>
</comment>
<keyword evidence="1" id="KW-0472">Membrane</keyword>
<sequence length="95" mass="10074">MNSNQGDKPKGSLKELWVGIGITVGIYLLGLLILLVFSGLFFPYVILAVIALIFIPIVCFTKGKTRMGQGALIGLALNILLFSACFGVMISNLGG</sequence>
<dbReference type="Proteomes" id="UP000234950">
    <property type="component" value="Unassembled WGS sequence"/>
</dbReference>
<evidence type="ECO:0000313" key="3">
    <source>
        <dbReference type="Proteomes" id="UP000234950"/>
    </source>
</evidence>
<keyword evidence="3" id="KW-1185">Reference proteome</keyword>
<evidence type="ECO:0000313" key="2">
    <source>
        <dbReference type="EMBL" id="PLS04735.1"/>
    </source>
</evidence>
<gene>
    <name evidence="2" type="ORF">CVD27_10780</name>
</gene>
<feature type="transmembrane region" description="Helical" evidence="1">
    <location>
        <begin position="72"/>
        <end position="93"/>
    </location>
</feature>
<feature type="transmembrane region" description="Helical" evidence="1">
    <location>
        <begin position="41"/>
        <end position="60"/>
    </location>
</feature>